<organism evidence="3 4">
    <name type="scientific">Oryza meyeriana var. granulata</name>
    <dbReference type="NCBI Taxonomy" id="110450"/>
    <lineage>
        <taxon>Eukaryota</taxon>
        <taxon>Viridiplantae</taxon>
        <taxon>Streptophyta</taxon>
        <taxon>Embryophyta</taxon>
        <taxon>Tracheophyta</taxon>
        <taxon>Spermatophyta</taxon>
        <taxon>Magnoliopsida</taxon>
        <taxon>Liliopsida</taxon>
        <taxon>Poales</taxon>
        <taxon>Poaceae</taxon>
        <taxon>BOP clade</taxon>
        <taxon>Oryzoideae</taxon>
        <taxon>Oryzeae</taxon>
        <taxon>Oryzinae</taxon>
        <taxon>Oryza</taxon>
        <taxon>Oryza meyeriana</taxon>
    </lineage>
</organism>
<feature type="domain" description="AT3G52170-like helix-turn-helix" evidence="2">
    <location>
        <begin position="59"/>
        <end position="107"/>
    </location>
</feature>
<protein>
    <recommendedName>
        <fullName evidence="2">AT3G52170-like helix-turn-helix domain-containing protein</fullName>
    </recommendedName>
</protein>
<feature type="region of interest" description="Disordered" evidence="1">
    <location>
        <begin position="280"/>
        <end position="299"/>
    </location>
</feature>
<name>A0A6G1BJU1_9ORYZ</name>
<dbReference type="Pfam" id="PF25896">
    <property type="entry name" value="HTH_AT3G52170"/>
    <property type="match status" value="1"/>
</dbReference>
<dbReference type="AlphaFoldDB" id="A0A6G1BJU1"/>
<dbReference type="PANTHER" id="PTHR34568:SF1">
    <property type="entry name" value="DNA BINDING PROTEIN"/>
    <property type="match status" value="1"/>
</dbReference>
<dbReference type="OrthoDB" id="787154at2759"/>
<reference evidence="3 4" key="1">
    <citation type="submission" date="2019-11" db="EMBL/GenBank/DDBJ databases">
        <title>Whole genome sequence of Oryza granulata.</title>
        <authorList>
            <person name="Li W."/>
        </authorList>
    </citation>
    <scope>NUCLEOTIDE SEQUENCE [LARGE SCALE GENOMIC DNA]</scope>
    <source>
        <strain evidence="4">cv. Menghai</strain>
        <tissue evidence="3">Leaf</tissue>
    </source>
</reference>
<dbReference type="Proteomes" id="UP000479710">
    <property type="component" value="Unassembled WGS sequence"/>
</dbReference>
<feature type="region of interest" description="Disordered" evidence="1">
    <location>
        <begin position="210"/>
        <end position="243"/>
    </location>
</feature>
<gene>
    <name evidence="3" type="ORF">E2562_013665</name>
</gene>
<comment type="caution">
    <text evidence="3">The sequence shown here is derived from an EMBL/GenBank/DDBJ whole genome shotgun (WGS) entry which is preliminary data.</text>
</comment>
<feature type="compositionally biased region" description="Polar residues" evidence="1">
    <location>
        <begin position="220"/>
        <end position="243"/>
    </location>
</feature>
<sequence>MQATGSVSWVAQASVLGGGGGGGGVVPRPAWDGGTAGRLKGFGVVRCCVQEKKPRVRKTKEERREMVESFVSTYRVSNDGKFPSVNLTHKEVGGSYYIVREIMRDIIQENRVLGPGGLNSKALSFDDCPDSAESPVTHELSQDSVEILDMSDEDQVGKDTVMDREEVWSSQNNVMSSQQLLGSSDLLKAGILNSAIQNGDIADTTCLETNSEKQDEVPCGQSTEIDPSSSEKQSPSFAHAPDSQNEFEIDIRVDAHETTSSLTSEVISSSEHSAVSINGSLLQDNGTLPDDCHDGTTDSAVDEADRCLQTNGVLQANQTLKHETRPESAMSNDVQIIDGQFNSMVDAFNSNTSYPETEDTAKSIEVSEVKSLQDEFEQSTTVANPDDEEKSESLVSHPELNTKVLSHIEGKNMVEEDNSELKQSISVITKEEDDGKREHGDSTTTAISRHALCLLTLRCMLTVYNFLHASQKATPYLVSYCFLMFSSLCI</sequence>
<evidence type="ECO:0000259" key="2">
    <source>
        <dbReference type="Pfam" id="PF25896"/>
    </source>
</evidence>
<evidence type="ECO:0000313" key="4">
    <source>
        <dbReference type="Proteomes" id="UP000479710"/>
    </source>
</evidence>
<keyword evidence="4" id="KW-1185">Reference proteome</keyword>
<dbReference type="PANTHER" id="PTHR34568">
    <property type="entry name" value="RRM DOMAIN-CONTAINING PROTEIN"/>
    <property type="match status" value="1"/>
</dbReference>
<evidence type="ECO:0000256" key="1">
    <source>
        <dbReference type="SAM" id="MobiDB-lite"/>
    </source>
</evidence>
<dbReference type="InterPro" id="IPR058942">
    <property type="entry name" value="AT3G52170-like"/>
</dbReference>
<dbReference type="InterPro" id="IPR058941">
    <property type="entry name" value="HTH_AT3G52170-like"/>
</dbReference>
<dbReference type="EMBL" id="SPHZ02000012">
    <property type="protein sequence ID" value="KAF0888210.1"/>
    <property type="molecule type" value="Genomic_DNA"/>
</dbReference>
<feature type="region of interest" description="Disordered" evidence="1">
    <location>
        <begin position="374"/>
        <end position="394"/>
    </location>
</feature>
<accession>A0A6G1BJU1</accession>
<proteinExistence type="predicted"/>
<evidence type="ECO:0000313" key="3">
    <source>
        <dbReference type="EMBL" id="KAF0888210.1"/>
    </source>
</evidence>